<dbReference type="Gene3D" id="3.40.190.10">
    <property type="entry name" value="Periplasmic binding protein-like II"/>
    <property type="match status" value="2"/>
</dbReference>
<evidence type="ECO:0000313" key="6">
    <source>
        <dbReference type="EMBL" id="AHI21854.1"/>
    </source>
</evidence>
<keyword evidence="7" id="KW-1185">Reference proteome</keyword>
<dbReference type="PROSITE" id="PS51257">
    <property type="entry name" value="PROKAR_LIPOPROTEIN"/>
    <property type="match status" value="1"/>
</dbReference>
<dbReference type="AlphaFoldDB" id="W5XYV5"/>
<keyword evidence="2 4" id="KW-0479">Metal-binding</keyword>
<dbReference type="PATRIC" id="fig|1224164.3.peg.455"/>
<dbReference type="KEGG" id="cvt:B843_02310"/>
<comment type="similarity">
    <text evidence="1">Belongs to the bacterial solute-binding protein ModA family.</text>
</comment>
<dbReference type="Proteomes" id="UP000019222">
    <property type="component" value="Chromosome"/>
</dbReference>
<dbReference type="InterPro" id="IPR005950">
    <property type="entry name" value="ModA"/>
</dbReference>
<dbReference type="EMBL" id="CP004353">
    <property type="protein sequence ID" value="AHI21854.1"/>
    <property type="molecule type" value="Genomic_DNA"/>
</dbReference>
<gene>
    <name evidence="6" type="ORF">B843_02310</name>
</gene>
<proteinExistence type="inferred from homology"/>
<dbReference type="PANTHER" id="PTHR30632">
    <property type="entry name" value="MOLYBDATE-BINDING PERIPLASMIC PROTEIN"/>
    <property type="match status" value="1"/>
</dbReference>
<evidence type="ECO:0000256" key="5">
    <source>
        <dbReference type="SAM" id="SignalP"/>
    </source>
</evidence>
<evidence type="ECO:0000256" key="2">
    <source>
        <dbReference type="ARBA" id="ARBA00022723"/>
    </source>
</evidence>
<feature type="chain" id="PRO_5039404482" evidence="5">
    <location>
        <begin position="23"/>
        <end position="260"/>
    </location>
</feature>
<organism evidence="6 7">
    <name type="scientific">Corynebacterium vitaeruminis DSM 20294</name>
    <dbReference type="NCBI Taxonomy" id="1224164"/>
    <lineage>
        <taxon>Bacteria</taxon>
        <taxon>Bacillati</taxon>
        <taxon>Actinomycetota</taxon>
        <taxon>Actinomycetes</taxon>
        <taxon>Mycobacteriales</taxon>
        <taxon>Corynebacteriaceae</taxon>
        <taxon>Corynebacterium</taxon>
    </lineage>
</organism>
<dbReference type="NCBIfam" id="TIGR01256">
    <property type="entry name" value="modA"/>
    <property type="match status" value="1"/>
</dbReference>
<dbReference type="eggNOG" id="COG0725">
    <property type="taxonomic scope" value="Bacteria"/>
</dbReference>
<dbReference type="RefSeq" id="WP_025251913.1">
    <property type="nucleotide sequence ID" value="NZ_CP004353.1"/>
</dbReference>
<dbReference type="PANTHER" id="PTHR30632:SF0">
    <property type="entry name" value="SULFATE-BINDING PROTEIN"/>
    <property type="match status" value="1"/>
</dbReference>
<evidence type="ECO:0000256" key="1">
    <source>
        <dbReference type="ARBA" id="ARBA00009175"/>
    </source>
</evidence>
<keyword evidence="4" id="KW-0500">Molybdenum</keyword>
<feature type="binding site" evidence="4">
    <location>
        <position position="77"/>
    </location>
    <ligand>
        <name>molybdate</name>
        <dbReference type="ChEBI" id="CHEBI:36264"/>
    </ligand>
</feature>
<reference evidence="6 7" key="1">
    <citation type="submission" date="2013-02" db="EMBL/GenBank/DDBJ databases">
        <title>The complete genome sequence of Corynebacterium vitaeruminis DSM 20294.</title>
        <authorList>
            <person name="Ruckert C."/>
            <person name="Albersmeier A."/>
            <person name="Kalinowski J."/>
        </authorList>
    </citation>
    <scope>NUCLEOTIDE SEQUENCE [LARGE SCALE GENOMIC DNA]</scope>
    <source>
        <strain evidence="7">ATCC 10234</strain>
    </source>
</reference>
<feature type="binding site" evidence="4">
    <location>
        <position position="195"/>
    </location>
    <ligand>
        <name>molybdate</name>
        <dbReference type="ChEBI" id="CHEBI:36264"/>
    </ligand>
</feature>
<sequence>MKAPRRLLALAACLTAALGVAACSSSQSDSTGSSSAASPTSLTVMGAASTRVINDDLSQLAAGLDSPLELSYNNAGSSTLVQQMAYGAPADLFISADQANMDKAIANGSVKEGVTVATNSMVMVVPKGNPPGITSVNDLAGKNVVLCDEQVPCGTVSKKLEEANGITIQAVSLEQSVSDVLGKVVSGEADAGWVYRTDAAAAGDAVEVIDIPHAAENVNSLVAGVVTNSEHHEQAQALLDLLRSQVMAGVWTKHGFTPAT</sequence>
<keyword evidence="3 5" id="KW-0732">Signal</keyword>
<dbReference type="SUPFAM" id="SSF53850">
    <property type="entry name" value="Periplasmic binding protein-like II"/>
    <property type="match status" value="1"/>
</dbReference>
<evidence type="ECO:0000256" key="4">
    <source>
        <dbReference type="PIRSR" id="PIRSR004846-1"/>
    </source>
</evidence>
<feature type="signal peptide" evidence="5">
    <location>
        <begin position="1"/>
        <end position="22"/>
    </location>
</feature>
<dbReference type="GO" id="GO:0030973">
    <property type="term" value="F:molybdate ion binding"/>
    <property type="evidence" value="ECO:0007669"/>
    <property type="project" value="TreeGrafter"/>
</dbReference>
<evidence type="ECO:0000313" key="7">
    <source>
        <dbReference type="Proteomes" id="UP000019222"/>
    </source>
</evidence>
<name>W5XYV5_9CORY</name>
<feature type="binding site" evidence="4">
    <location>
        <position position="177"/>
    </location>
    <ligand>
        <name>molybdate</name>
        <dbReference type="ChEBI" id="CHEBI:36264"/>
    </ligand>
</feature>
<dbReference type="HOGENOM" id="CLU_065520_0_1_11"/>
<protein>
    <submittedName>
        <fullName evidence="6">Putative molybdate transport system solute-binding protein</fullName>
    </submittedName>
</protein>
<dbReference type="GO" id="GO:0046872">
    <property type="term" value="F:metal ion binding"/>
    <property type="evidence" value="ECO:0007669"/>
    <property type="project" value="UniProtKB-KW"/>
</dbReference>
<feature type="binding site" evidence="4">
    <location>
        <position position="49"/>
    </location>
    <ligand>
        <name>molybdate</name>
        <dbReference type="ChEBI" id="CHEBI:36264"/>
    </ligand>
</feature>
<dbReference type="STRING" id="1224164.B843_02310"/>
<dbReference type="Pfam" id="PF13531">
    <property type="entry name" value="SBP_bac_11"/>
    <property type="match status" value="1"/>
</dbReference>
<dbReference type="InterPro" id="IPR050682">
    <property type="entry name" value="ModA/WtpA"/>
</dbReference>
<dbReference type="GO" id="GO:0015689">
    <property type="term" value="P:molybdate ion transport"/>
    <property type="evidence" value="ECO:0007669"/>
    <property type="project" value="InterPro"/>
</dbReference>
<accession>W5XYV5</accession>
<evidence type="ECO:0000256" key="3">
    <source>
        <dbReference type="ARBA" id="ARBA00022729"/>
    </source>
</evidence>
<dbReference type="PIRSF" id="PIRSF004846">
    <property type="entry name" value="ModA"/>
    <property type="match status" value="1"/>
</dbReference>